<organism evidence="1 2">
    <name type="scientific">Zopfia rhizophila CBS 207.26</name>
    <dbReference type="NCBI Taxonomy" id="1314779"/>
    <lineage>
        <taxon>Eukaryota</taxon>
        <taxon>Fungi</taxon>
        <taxon>Dikarya</taxon>
        <taxon>Ascomycota</taxon>
        <taxon>Pezizomycotina</taxon>
        <taxon>Dothideomycetes</taxon>
        <taxon>Dothideomycetes incertae sedis</taxon>
        <taxon>Zopfiaceae</taxon>
        <taxon>Zopfia</taxon>
    </lineage>
</organism>
<reference evidence="1" key="1">
    <citation type="journal article" date="2020" name="Stud. Mycol.">
        <title>101 Dothideomycetes genomes: a test case for predicting lifestyles and emergence of pathogens.</title>
        <authorList>
            <person name="Haridas S."/>
            <person name="Albert R."/>
            <person name="Binder M."/>
            <person name="Bloem J."/>
            <person name="Labutti K."/>
            <person name="Salamov A."/>
            <person name="Andreopoulos B."/>
            <person name="Baker S."/>
            <person name="Barry K."/>
            <person name="Bills G."/>
            <person name="Bluhm B."/>
            <person name="Cannon C."/>
            <person name="Castanera R."/>
            <person name="Culley D."/>
            <person name="Daum C."/>
            <person name="Ezra D."/>
            <person name="Gonzalez J."/>
            <person name="Henrissat B."/>
            <person name="Kuo A."/>
            <person name="Liang C."/>
            <person name="Lipzen A."/>
            <person name="Lutzoni F."/>
            <person name="Magnuson J."/>
            <person name="Mondo S."/>
            <person name="Nolan M."/>
            <person name="Ohm R."/>
            <person name="Pangilinan J."/>
            <person name="Park H.-J."/>
            <person name="Ramirez L."/>
            <person name="Alfaro M."/>
            <person name="Sun H."/>
            <person name="Tritt A."/>
            <person name="Yoshinaga Y."/>
            <person name="Zwiers L.-H."/>
            <person name="Turgeon B."/>
            <person name="Goodwin S."/>
            <person name="Spatafora J."/>
            <person name="Crous P."/>
            <person name="Grigoriev I."/>
        </authorList>
    </citation>
    <scope>NUCLEOTIDE SEQUENCE</scope>
    <source>
        <strain evidence="1">CBS 207.26</strain>
    </source>
</reference>
<proteinExistence type="predicted"/>
<dbReference type="AlphaFoldDB" id="A0A6A6E0Z8"/>
<gene>
    <name evidence="1" type="ORF">K469DRAFT_578785</name>
</gene>
<sequence>TIDLLIRGRAWASRTELIVPLNNMLDGVVNRTIAKWDGSKQIKTPKLENAMAQGSGYWPGVLLKELEPNISEEKDYPRSVKDAYSRTVLLYANGGCF</sequence>
<protein>
    <submittedName>
        <fullName evidence="1">Uncharacterized protein</fullName>
    </submittedName>
</protein>
<evidence type="ECO:0000313" key="1">
    <source>
        <dbReference type="EMBL" id="KAF2184675.1"/>
    </source>
</evidence>
<name>A0A6A6E0Z8_9PEZI</name>
<keyword evidence="2" id="KW-1185">Reference proteome</keyword>
<accession>A0A6A6E0Z8</accession>
<feature type="non-terminal residue" evidence="1">
    <location>
        <position position="1"/>
    </location>
</feature>
<dbReference type="EMBL" id="ML994637">
    <property type="protein sequence ID" value="KAF2184675.1"/>
    <property type="molecule type" value="Genomic_DNA"/>
</dbReference>
<evidence type="ECO:0000313" key="2">
    <source>
        <dbReference type="Proteomes" id="UP000800200"/>
    </source>
</evidence>
<dbReference type="Proteomes" id="UP000800200">
    <property type="component" value="Unassembled WGS sequence"/>
</dbReference>